<dbReference type="SUPFAM" id="SSF52540">
    <property type="entry name" value="P-loop containing nucleoside triphosphate hydrolases"/>
    <property type="match status" value="1"/>
</dbReference>
<name>A0A8J7LL23_9RHOB</name>
<sequence length="774" mass="87536">MARKRIFIHTGMPKTATTSIQNVLMNGHEDLRRAGWWFPFSPGHYSKENLKLDFLPPAHSEVLPYILEFHKDYPFMGVDWADTFVSFKNDSDAHTMIISHESISMRTDRFRADVMAEISEDADLHFIVTLRQPFDYILSHYKEAVWGVSGTQDLIEHWGPSRRYVRRGYARMLAEMQAFGQVHIIDFDAAREGEGIVPAFLEITGGSHVLPPQTKPVQRNVKTLCRDGLILLQRSIAVSKDAVQRDAFARMLGKIAPQPATLHAKDIMPPELVNDIRARWQKDRAEVARIYGVDLTDSLLSGEAYKPFRLTGTEAQLWKGRLPEEHPDLRDLFDKSLTLAQMEPHAKLPAPAVQALPHDKNLMTLQNAPQTFFDEAQRWKYPFASGPGLDSICQADHNFKKTIRSLTNDKAQPAPARRAARCVLSQYLSATGQHEQALKLSGKLALRFPDVAQNQQAYLSNLLRAGQYDNACQVARDLIRLVPNAPYYQGLCAVAAARSGAKADADIWFARMPEGPTDYPGFQAEYDRLKAETAPDGANRRIIAFSLFGEGAEYIQGAFDNIEAAKEFYPEWQVRIYLSHLNAADLPDQLRAAGAEVEIMTQTAAYDGLGWRFLPASDPTVDRFLVRDIDTVLSARDKAAVDHWMSAGKNTHVIRDHPGHNWPMLAGLWGGRGGICPEMPELMMRYGRLHGFQDRTWDQDFLWRDIYPCIQGSLHVNSEFAWYEGETPHSIPLKRDGSLYLGFPADRGELSERRLQMFEQNKHLGSRCIPFPKV</sequence>
<gene>
    <name evidence="1" type="ORF">H1D41_15660</name>
</gene>
<proteinExistence type="predicted"/>
<dbReference type="EMBL" id="JADCKQ010000014">
    <property type="protein sequence ID" value="MBI1495080.1"/>
    <property type="molecule type" value="Genomic_DNA"/>
</dbReference>
<dbReference type="SUPFAM" id="SSF48452">
    <property type="entry name" value="TPR-like"/>
    <property type="match status" value="1"/>
</dbReference>
<keyword evidence="2" id="KW-1185">Reference proteome</keyword>
<evidence type="ECO:0008006" key="3">
    <source>
        <dbReference type="Google" id="ProtNLM"/>
    </source>
</evidence>
<evidence type="ECO:0000313" key="2">
    <source>
        <dbReference type="Proteomes" id="UP000640583"/>
    </source>
</evidence>
<dbReference type="InterPro" id="IPR011990">
    <property type="entry name" value="TPR-like_helical_dom_sf"/>
</dbReference>
<dbReference type="AlphaFoldDB" id="A0A8J7LL23"/>
<protein>
    <recommendedName>
        <fullName evidence="3">Sulfotransferase family protein</fullName>
    </recommendedName>
</protein>
<dbReference type="Gene3D" id="3.40.50.300">
    <property type="entry name" value="P-loop containing nucleotide triphosphate hydrolases"/>
    <property type="match status" value="1"/>
</dbReference>
<evidence type="ECO:0000313" key="1">
    <source>
        <dbReference type="EMBL" id="MBI1495080.1"/>
    </source>
</evidence>
<accession>A0A8J7LL23</accession>
<organism evidence="1 2">
    <name type="scientific">Halocynthiibacter styelae</name>
    <dbReference type="NCBI Taxonomy" id="2761955"/>
    <lineage>
        <taxon>Bacteria</taxon>
        <taxon>Pseudomonadati</taxon>
        <taxon>Pseudomonadota</taxon>
        <taxon>Alphaproteobacteria</taxon>
        <taxon>Rhodobacterales</taxon>
        <taxon>Paracoccaceae</taxon>
        <taxon>Halocynthiibacter</taxon>
    </lineage>
</organism>
<dbReference type="InterPro" id="IPR027417">
    <property type="entry name" value="P-loop_NTPase"/>
</dbReference>
<dbReference type="Proteomes" id="UP000640583">
    <property type="component" value="Unassembled WGS sequence"/>
</dbReference>
<comment type="caution">
    <text evidence="1">The sequence shown here is derived from an EMBL/GenBank/DDBJ whole genome shotgun (WGS) entry which is preliminary data.</text>
</comment>
<dbReference type="RefSeq" id="WP_228849804.1">
    <property type="nucleotide sequence ID" value="NZ_JADCKQ010000014.1"/>
</dbReference>
<reference evidence="1" key="1">
    <citation type="submission" date="2020-10" db="EMBL/GenBank/DDBJ databases">
        <title>Paenihalocynthiibacter styelae gen. nov., sp. nov., isolated from stalked sea squirt Styela clava.</title>
        <authorList>
            <person name="Kim Y.-O."/>
            <person name="Yoon J.-H."/>
        </authorList>
    </citation>
    <scope>NUCLEOTIDE SEQUENCE</scope>
    <source>
        <strain evidence="1">MYP1-1</strain>
    </source>
</reference>